<dbReference type="InterPro" id="IPR003870">
    <property type="entry name" value="DUF222"/>
</dbReference>
<dbReference type="Pfam" id="PF02720">
    <property type="entry name" value="DUF222"/>
    <property type="match status" value="1"/>
</dbReference>
<dbReference type="OrthoDB" id="5177627at2"/>
<dbReference type="InterPro" id="IPR003615">
    <property type="entry name" value="HNH_nuc"/>
</dbReference>
<keyword evidence="4" id="KW-1185">Reference proteome</keyword>
<feature type="compositionally biased region" description="Low complexity" evidence="1">
    <location>
        <begin position="744"/>
        <end position="768"/>
    </location>
</feature>
<feature type="compositionally biased region" description="Polar residues" evidence="1">
    <location>
        <begin position="689"/>
        <end position="703"/>
    </location>
</feature>
<dbReference type="SMART" id="SM00507">
    <property type="entry name" value="HNHc"/>
    <property type="match status" value="1"/>
</dbReference>
<evidence type="ECO:0000313" key="4">
    <source>
        <dbReference type="Proteomes" id="UP000256486"/>
    </source>
</evidence>
<feature type="compositionally biased region" description="Pro residues" evidence="1">
    <location>
        <begin position="499"/>
        <end position="514"/>
    </location>
</feature>
<dbReference type="Proteomes" id="UP000256486">
    <property type="component" value="Unassembled WGS sequence"/>
</dbReference>
<dbReference type="AlphaFoldDB" id="A0A3E0VIC8"/>
<proteinExistence type="predicted"/>
<dbReference type="EMBL" id="NBWZ01000001">
    <property type="protein sequence ID" value="RFA08617.1"/>
    <property type="molecule type" value="Genomic_DNA"/>
</dbReference>
<feature type="domain" description="HNH nuclease" evidence="2">
    <location>
        <begin position="385"/>
        <end position="441"/>
    </location>
</feature>
<sequence>MNQPAAPAPDFASVVSWVLDARRGFDAVLASAGGAAAPCGLADDALVAAVVQVESLGRIIDGLRVRMAGEVAARSAAEFGAEGLARSHNARSVPKFLAAITGARDETIMSRMKLASQVHTGMSLVGLPNLPRFPQVAEALALGDLGVDAATSITRRLSEAAAKIGFTEEVSEAEGSLVALAQQTSGSFGYSANQVDDLAIRCREHLDPDGAEPREADLHEKRYLELKAHRSGMTSIRGLLSPSMAAIVASALEPCTSPRIVAFAADPSEDGDAGPAGDVPVDGLTADTRTAGQKRVDALVNLLQVAAGRPEMPRLNGAAPTVNLHATLDDVVTGRGIGWIDGLTAPVPYSTVEALLCHGDVITTLFGEHGQVLQHGKTRRLFTPAQNRALAARDGGCVWPGCDAPPSWCESHHVDGWQSDTHPGGLTDIDNGALLCHFHHTNLHKTHWKLTIRNGTPHLIPPDWLDWTQTPRPCQQNRARQRTGHHPPGPHNPARHRPPPTPPPTRQPSNPPASDPHHGDPRPGHPRPGHPRPGHPQPGEPRPGDPQSASPETATLKPARLDRATGHRPNGGSNTARATPGRTMPRSQPPWPTILGSCAACRPHHRSGHAHPEPHPPTASPQGAAGTTRQRPRRGDKQGPAACTARRRGAAARRGARQPVGRGGGPGCDHVGHRTPLTWERDAGVGWQESGSRCSRQRTFATGSTCRSSTRPATRSARWRASTSTPLRGSRRSRPCTWAFSADRSSCSPRSTARSSHPSTSRSCSRRS</sequence>
<evidence type="ECO:0000256" key="1">
    <source>
        <dbReference type="SAM" id="MobiDB-lite"/>
    </source>
</evidence>
<feature type="compositionally biased region" description="Basic residues" evidence="1">
    <location>
        <begin position="645"/>
        <end position="656"/>
    </location>
</feature>
<comment type="caution">
    <text evidence="3">The sequence shown here is derived from an EMBL/GenBank/DDBJ whole genome shotgun (WGS) entry which is preliminary data.</text>
</comment>
<accession>A0A3E0VIC8</accession>
<feature type="compositionally biased region" description="Polar residues" evidence="1">
    <location>
        <begin position="467"/>
        <end position="478"/>
    </location>
</feature>
<feature type="compositionally biased region" description="Basic residues" evidence="1">
    <location>
        <begin position="524"/>
        <end position="533"/>
    </location>
</feature>
<name>A0A3E0VIC8_9MICO</name>
<dbReference type="CDD" id="cd00085">
    <property type="entry name" value="HNHc"/>
    <property type="match status" value="1"/>
</dbReference>
<organism evidence="3 4">
    <name type="scientific">Subtercola boreus</name>
    <dbReference type="NCBI Taxonomy" id="120213"/>
    <lineage>
        <taxon>Bacteria</taxon>
        <taxon>Bacillati</taxon>
        <taxon>Actinomycetota</taxon>
        <taxon>Actinomycetes</taxon>
        <taxon>Micrococcales</taxon>
        <taxon>Microbacteriaceae</taxon>
        <taxon>Subtercola</taxon>
    </lineage>
</organism>
<feature type="compositionally biased region" description="Low complexity" evidence="1">
    <location>
        <begin position="704"/>
        <end position="725"/>
    </location>
</feature>
<protein>
    <recommendedName>
        <fullName evidence="2">HNH nuclease domain-containing protein</fullName>
    </recommendedName>
</protein>
<evidence type="ECO:0000313" key="3">
    <source>
        <dbReference type="EMBL" id="RFA08617.1"/>
    </source>
</evidence>
<evidence type="ECO:0000259" key="2">
    <source>
        <dbReference type="SMART" id="SM00507"/>
    </source>
</evidence>
<feature type="region of interest" description="Disordered" evidence="1">
    <location>
        <begin position="463"/>
        <end position="768"/>
    </location>
</feature>
<gene>
    <name evidence="3" type="ORF">B7R54_04765</name>
</gene>
<reference evidence="3 4" key="1">
    <citation type="submission" date="2017-04" db="EMBL/GenBank/DDBJ databases">
        <title>Comparative genome analysis of Subtercola boreus.</title>
        <authorList>
            <person name="Cho Y.-J."/>
            <person name="Cho A."/>
            <person name="Kim O.-S."/>
            <person name="Lee J.-I."/>
        </authorList>
    </citation>
    <scope>NUCLEOTIDE SEQUENCE [LARGE SCALE GENOMIC DNA]</scope>
    <source>
        <strain evidence="3 4">K300</strain>
    </source>
</reference>